<dbReference type="EMBL" id="PDKV01000017">
    <property type="protein sequence ID" value="PIB78331.1"/>
    <property type="molecule type" value="Genomic_DNA"/>
</dbReference>
<dbReference type="OrthoDB" id="3695326at2"/>
<proteinExistence type="predicted"/>
<reference evidence="1 3" key="1">
    <citation type="submission" date="2016-01" db="EMBL/GenBank/DDBJ databases">
        <title>The new phylogeny of the genus Mycobacterium.</title>
        <authorList>
            <person name="Tarcisio F."/>
            <person name="Conor M."/>
            <person name="Antonella G."/>
            <person name="Elisabetta G."/>
            <person name="Giulia F.S."/>
            <person name="Sara T."/>
            <person name="Anna F."/>
            <person name="Clotilde B."/>
            <person name="Roberto B."/>
            <person name="Veronica D.S."/>
            <person name="Fabio R."/>
            <person name="Monica P."/>
            <person name="Olivier J."/>
            <person name="Enrico T."/>
            <person name="Nicola S."/>
        </authorList>
    </citation>
    <scope>NUCLEOTIDE SEQUENCE [LARGE SCALE GENOMIC DNA]</scope>
    <source>
        <strain evidence="1 3">DSM 44243</strain>
    </source>
</reference>
<evidence type="ECO:0000313" key="4">
    <source>
        <dbReference type="Proteomes" id="UP000230971"/>
    </source>
</evidence>
<comment type="caution">
    <text evidence="1">The sequence shown here is derived from an EMBL/GenBank/DDBJ whole genome shotgun (WGS) entry which is preliminary data.</text>
</comment>
<evidence type="ECO:0000313" key="2">
    <source>
        <dbReference type="EMBL" id="PIB78331.1"/>
    </source>
</evidence>
<dbReference type="Proteomes" id="UP000193907">
    <property type="component" value="Unassembled WGS sequence"/>
</dbReference>
<reference evidence="2 4" key="2">
    <citation type="journal article" date="2017" name="Infect. Genet. Evol.">
        <title>The new phylogeny of the genus Mycobacterium: The old and the news.</title>
        <authorList>
            <person name="Tortoli E."/>
            <person name="Fedrizzi T."/>
            <person name="Meehan C.J."/>
            <person name="Trovato A."/>
            <person name="Grottola A."/>
            <person name="Giacobazzi E."/>
            <person name="Serpini G.F."/>
            <person name="Tagliazucchi S."/>
            <person name="Fabio A."/>
            <person name="Bettua C."/>
            <person name="Bertorelli R."/>
            <person name="Frascaro F."/>
            <person name="De Sanctis V."/>
            <person name="Pecorari M."/>
            <person name="Jousson O."/>
            <person name="Segata N."/>
            <person name="Cirillo D.M."/>
        </authorList>
    </citation>
    <scope>NUCLEOTIDE SEQUENCE [LARGE SCALE GENOMIC DNA]</scope>
    <source>
        <strain evidence="2 4">NCTC 12882</strain>
    </source>
</reference>
<accession>A0A1X1RWE8</accession>
<name>A0A1X1RWE8_MYCCE</name>
<keyword evidence="3" id="KW-1185">Reference proteome</keyword>
<dbReference type="RefSeq" id="WP_062539353.1">
    <property type="nucleotide sequence ID" value="NZ_BBUN01000098.1"/>
</dbReference>
<protein>
    <submittedName>
        <fullName evidence="1">Uncharacterized protein</fullName>
    </submittedName>
</protein>
<evidence type="ECO:0000313" key="1">
    <source>
        <dbReference type="EMBL" id="ORV19156.1"/>
    </source>
</evidence>
<dbReference type="STRING" id="28045.AWB95_02270"/>
<dbReference type="Proteomes" id="UP000230971">
    <property type="component" value="Unassembled WGS sequence"/>
</dbReference>
<gene>
    <name evidence="1" type="ORF">AWB95_02270</name>
    <name evidence="2" type="ORF">CQY23_14545</name>
</gene>
<dbReference type="AlphaFoldDB" id="A0A1X1RWE8"/>
<sequence>MKNITVSVSDDVYRQARIRAAELGKSLSALVAEFLHSLSERETEFARLEAKQRRVQSEIRRFRASDRVSRDDVHERAVR</sequence>
<organism evidence="1 3">
    <name type="scientific">Mycobacterium celatum</name>
    <dbReference type="NCBI Taxonomy" id="28045"/>
    <lineage>
        <taxon>Bacteria</taxon>
        <taxon>Bacillati</taxon>
        <taxon>Actinomycetota</taxon>
        <taxon>Actinomycetes</taxon>
        <taxon>Mycobacteriales</taxon>
        <taxon>Mycobacteriaceae</taxon>
        <taxon>Mycobacterium</taxon>
    </lineage>
</organism>
<dbReference type="EMBL" id="LQOM01000011">
    <property type="protein sequence ID" value="ORV19156.1"/>
    <property type="molecule type" value="Genomic_DNA"/>
</dbReference>
<evidence type="ECO:0000313" key="3">
    <source>
        <dbReference type="Proteomes" id="UP000193907"/>
    </source>
</evidence>